<evidence type="ECO:0000259" key="3">
    <source>
        <dbReference type="SMART" id="SM00903"/>
    </source>
</evidence>
<feature type="domain" description="Flavin reductase like" evidence="3">
    <location>
        <begin position="45"/>
        <end position="193"/>
    </location>
</feature>
<comment type="caution">
    <text evidence="4">The sequence shown here is derived from an EMBL/GenBank/DDBJ whole genome shotgun (WGS) entry which is preliminary data.</text>
</comment>
<reference evidence="5" key="1">
    <citation type="journal article" date="2019" name="Int. J. Syst. Evol. Microbiol.">
        <title>The Global Catalogue of Microorganisms (GCM) 10K type strain sequencing project: providing services to taxonomists for standard genome sequencing and annotation.</title>
        <authorList>
            <consortium name="The Broad Institute Genomics Platform"/>
            <consortium name="The Broad Institute Genome Sequencing Center for Infectious Disease"/>
            <person name="Wu L."/>
            <person name="Ma J."/>
        </authorList>
    </citation>
    <scope>NUCLEOTIDE SEQUENCE [LARGE SCALE GENOMIC DNA]</scope>
    <source>
        <strain evidence="5">JCM 3369</strain>
    </source>
</reference>
<gene>
    <name evidence="4" type="ORF">ACFQKB_01045</name>
</gene>
<accession>A0ABW2C9G1</accession>
<dbReference type="InterPro" id="IPR012349">
    <property type="entry name" value="Split_barrel_FMN-bd"/>
</dbReference>
<dbReference type="SUPFAM" id="SSF50475">
    <property type="entry name" value="FMN-binding split barrel"/>
    <property type="match status" value="1"/>
</dbReference>
<feature type="region of interest" description="Disordered" evidence="2">
    <location>
        <begin position="1"/>
        <end position="36"/>
    </location>
</feature>
<dbReference type="Pfam" id="PF01613">
    <property type="entry name" value="Flavin_Reduct"/>
    <property type="match status" value="1"/>
</dbReference>
<name>A0ABW2C9G1_9ACTN</name>
<organism evidence="4 5">
    <name type="scientific">Actinomadura yumaensis</name>
    <dbReference type="NCBI Taxonomy" id="111807"/>
    <lineage>
        <taxon>Bacteria</taxon>
        <taxon>Bacillati</taxon>
        <taxon>Actinomycetota</taxon>
        <taxon>Actinomycetes</taxon>
        <taxon>Streptosporangiales</taxon>
        <taxon>Thermomonosporaceae</taxon>
        <taxon>Actinomadura</taxon>
    </lineage>
</organism>
<keyword evidence="1 4" id="KW-0560">Oxidoreductase</keyword>
<dbReference type="PANTHER" id="PTHR30466">
    <property type="entry name" value="FLAVIN REDUCTASE"/>
    <property type="match status" value="1"/>
</dbReference>
<dbReference type="GO" id="GO:0016491">
    <property type="term" value="F:oxidoreductase activity"/>
    <property type="evidence" value="ECO:0007669"/>
    <property type="project" value="UniProtKB-KW"/>
</dbReference>
<protein>
    <submittedName>
        <fullName evidence="4">Flavin reductase family protein</fullName>
        <ecNumber evidence="4">1.5.1.-</ecNumber>
    </submittedName>
</protein>
<dbReference type="InterPro" id="IPR002563">
    <property type="entry name" value="Flavin_Rdtase-like_dom"/>
</dbReference>
<dbReference type="Proteomes" id="UP001596380">
    <property type="component" value="Unassembled WGS sequence"/>
</dbReference>
<dbReference type="EC" id="1.5.1.-" evidence="4"/>
<evidence type="ECO:0000256" key="1">
    <source>
        <dbReference type="ARBA" id="ARBA00023002"/>
    </source>
</evidence>
<dbReference type="RefSeq" id="WP_160820030.1">
    <property type="nucleotide sequence ID" value="NZ_JBHSXE010000001.1"/>
</dbReference>
<feature type="compositionally biased region" description="Basic and acidic residues" evidence="2">
    <location>
        <begin position="12"/>
        <end position="30"/>
    </location>
</feature>
<evidence type="ECO:0000313" key="4">
    <source>
        <dbReference type="EMBL" id="MFC6878343.1"/>
    </source>
</evidence>
<sequence>MNAEPAPSGHSAAHDRRDADRRDAARDARRGTGGGVDPALYRDVAGRFATGVAIVTTVADGSDHAMTVNAFTSVSLDPLLVMFCAEKAARFHAVVLDSGVWAVSVLGEEQRGASDWFATRGRALDGRLDAFEHTRGPATGAPVLAGAVAALECRTYAVHDGGDHSIVVGEVLSLDVPDPDARPLVYYRGGYRSLA</sequence>
<dbReference type="PANTHER" id="PTHR30466:SF1">
    <property type="entry name" value="FMN REDUCTASE (NADH) RUTF"/>
    <property type="match status" value="1"/>
</dbReference>
<proteinExistence type="predicted"/>
<dbReference type="Gene3D" id="2.30.110.10">
    <property type="entry name" value="Electron Transport, Fmn-binding Protein, Chain A"/>
    <property type="match status" value="1"/>
</dbReference>
<evidence type="ECO:0000256" key="2">
    <source>
        <dbReference type="SAM" id="MobiDB-lite"/>
    </source>
</evidence>
<dbReference type="InterPro" id="IPR050268">
    <property type="entry name" value="NADH-dep_flavin_reductase"/>
</dbReference>
<evidence type="ECO:0000313" key="5">
    <source>
        <dbReference type="Proteomes" id="UP001596380"/>
    </source>
</evidence>
<dbReference type="EMBL" id="JBHSXS010000001">
    <property type="protein sequence ID" value="MFC6878343.1"/>
    <property type="molecule type" value="Genomic_DNA"/>
</dbReference>
<dbReference type="SMART" id="SM00903">
    <property type="entry name" value="Flavin_Reduct"/>
    <property type="match status" value="1"/>
</dbReference>
<keyword evidence="5" id="KW-1185">Reference proteome</keyword>